<reference evidence="4 5" key="1">
    <citation type="submission" date="2020-04" db="EMBL/GenBank/DDBJ databases">
        <title>Pseudoalteromonas caenipelagi sp. nov., isolated from a tidal flat.</title>
        <authorList>
            <person name="Park S."/>
            <person name="Yoon J.-H."/>
        </authorList>
    </citation>
    <scope>NUCLEOTIDE SEQUENCE [LARGE SCALE GENOMIC DNA]</scope>
    <source>
        <strain evidence="4 5">JBTF-M23</strain>
    </source>
</reference>
<dbReference type="Pfam" id="PF00378">
    <property type="entry name" value="ECH_1"/>
    <property type="match status" value="1"/>
</dbReference>
<dbReference type="Gene3D" id="1.10.12.10">
    <property type="entry name" value="Lyase 2-enoyl-coa Hydratase, Chain A, domain 2"/>
    <property type="match status" value="1"/>
</dbReference>
<dbReference type="GO" id="GO:0006635">
    <property type="term" value="P:fatty acid beta-oxidation"/>
    <property type="evidence" value="ECO:0007669"/>
    <property type="project" value="TreeGrafter"/>
</dbReference>
<dbReference type="PANTHER" id="PTHR11941:SF54">
    <property type="entry name" value="ENOYL-COA HYDRATASE, MITOCHONDRIAL"/>
    <property type="match status" value="1"/>
</dbReference>
<dbReference type="PROSITE" id="PS00166">
    <property type="entry name" value="ENOYL_COA_HYDRATASE"/>
    <property type="match status" value="1"/>
</dbReference>
<proteinExistence type="inferred from homology"/>
<accession>A0A849VFX5</accession>
<dbReference type="FunFam" id="3.90.226.10:FF:000009">
    <property type="entry name" value="Carnitinyl-CoA dehydratase"/>
    <property type="match status" value="1"/>
</dbReference>
<dbReference type="AlphaFoldDB" id="A0A849VFX5"/>
<evidence type="ECO:0000313" key="5">
    <source>
        <dbReference type="Proteomes" id="UP000586305"/>
    </source>
</evidence>
<evidence type="ECO:0000256" key="2">
    <source>
        <dbReference type="ARBA" id="ARBA00023239"/>
    </source>
</evidence>
<keyword evidence="2" id="KW-0456">Lyase</keyword>
<dbReference type="PANTHER" id="PTHR11941">
    <property type="entry name" value="ENOYL-COA HYDRATASE-RELATED"/>
    <property type="match status" value="1"/>
</dbReference>
<sequence>MSVLYEKKGKVAYITLNRPGVLNAMDLDMHARLLEIWNDFNADENIWVGVISGAGGKAFSVGQDIKELRERYKAGEPFSSFGSGGRPGWPRLTERFDIQKPIIAMVDGYAMGGGFELALACDLIIASDNSVFALPEAKLGLIQGAGGIFRLTRQLPLKKAMGYLLTGREMSANEAFDFGLVNEVVPAEQLAETVESWLEKILLCSPMSVRAIKNVAYQSASLSVEEAFEQHYHAEQRRLESADLVEGVNAFLEKRCPEWEGE</sequence>
<comment type="similarity">
    <text evidence="1 3">Belongs to the enoyl-CoA hydratase/isomerase family.</text>
</comment>
<dbReference type="GO" id="GO:0016829">
    <property type="term" value="F:lyase activity"/>
    <property type="evidence" value="ECO:0007669"/>
    <property type="project" value="UniProtKB-KW"/>
</dbReference>
<keyword evidence="5" id="KW-1185">Reference proteome</keyword>
<dbReference type="SUPFAM" id="SSF52096">
    <property type="entry name" value="ClpP/crotonase"/>
    <property type="match status" value="1"/>
</dbReference>
<comment type="caution">
    <text evidence="4">The sequence shown here is derived from an EMBL/GenBank/DDBJ whole genome shotgun (WGS) entry which is preliminary data.</text>
</comment>
<dbReference type="CDD" id="cd06558">
    <property type="entry name" value="crotonase-like"/>
    <property type="match status" value="1"/>
</dbReference>
<dbReference type="EMBL" id="JABBPG010000010">
    <property type="protein sequence ID" value="NOU52629.1"/>
    <property type="molecule type" value="Genomic_DNA"/>
</dbReference>
<gene>
    <name evidence="4" type="ORF">HG263_19170</name>
</gene>
<dbReference type="Gene3D" id="3.90.226.10">
    <property type="entry name" value="2-enoyl-CoA Hydratase, Chain A, domain 1"/>
    <property type="match status" value="1"/>
</dbReference>
<dbReference type="NCBIfam" id="NF042430">
    <property type="entry name" value="EnCoAhydt_DpgD"/>
    <property type="match status" value="1"/>
</dbReference>
<name>A0A849VFX5_9GAMM</name>
<evidence type="ECO:0000256" key="3">
    <source>
        <dbReference type="RuleBase" id="RU003707"/>
    </source>
</evidence>
<evidence type="ECO:0000256" key="1">
    <source>
        <dbReference type="ARBA" id="ARBA00005254"/>
    </source>
</evidence>
<protein>
    <submittedName>
        <fullName evidence="4">Enoyl-CoA hydratase</fullName>
    </submittedName>
</protein>
<evidence type="ECO:0000313" key="4">
    <source>
        <dbReference type="EMBL" id="NOU52629.1"/>
    </source>
</evidence>
<dbReference type="InterPro" id="IPR018376">
    <property type="entry name" value="Enoyl-CoA_hyd/isom_CS"/>
</dbReference>
<dbReference type="Proteomes" id="UP000586305">
    <property type="component" value="Unassembled WGS sequence"/>
</dbReference>
<dbReference type="InterPro" id="IPR001753">
    <property type="entry name" value="Enoyl-CoA_hydra/iso"/>
</dbReference>
<dbReference type="InterPro" id="IPR014748">
    <property type="entry name" value="Enoyl-CoA_hydra_C"/>
</dbReference>
<organism evidence="4 5">
    <name type="scientific">Pseudoalteromonas caenipelagi</name>
    <dbReference type="NCBI Taxonomy" id="2726988"/>
    <lineage>
        <taxon>Bacteria</taxon>
        <taxon>Pseudomonadati</taxon>
        <taxon>Pseudomonadota</taxon>
        <taxon>Gammaproteobacteria</taxon>
        <taxon>Alteromonadales</taxon>
        <taxon>Pseudoalteromonadaceae</taxon>
        <taxon>Pseudoalteromonas</taxon>
    </lineage>
</organism>
<dbReference type="InterPro" id="IPR029045">
    <property type="entry name" value="ClpP/crotonase-like_dom_sf"/>
</dbReference>
<dbReference type="InterPro" id="IPR054898">
    <property type="entry name" value="EnCoAhydt_DpgD"/>
</dbReference>